<proteinExistence type="predicted"/>
<dbReference type="EMBL" id="JAPDRP010000013">
    <property type="protein sequence ID" value="KAJ9642531.1"/>
    <property type="molecule type" value="Genomic_DNA"/>
</dbReference>
<organism evidence="1 2">
    <name type="scientific">Coniosporium tulheliwenetii</name>
    <dbReference type="NCBI Taxonomy" id="3383036"/>
    <lineage>
        <taxon>Eukaryota</taxon>
        <taxon>Fungi</taxon>
        <taxon>Dikarya</taxon>
        <taxon>Ascomycota</taxon>
        <taxon>Pezizomycotina</taxon>
        <taxon>Dothideomycetes</taxon>
        <taxon>Dothideomycetes incertae sedis</taxon>
        <taxon>Coniosporium</taxon>
    </lineage>
</organism>
<dbReference type="Proteomes" id="UP001172680">
    <property type="component" value="Unassembled WGS sequence"/>
</dbReference>
<accession>A0ACC2Z5B6</accession>
<keyword evidence="2" id="KW-1185">Reference proteome</keyword>
<evidence type="ECO:0000313" key="2">
    <source>
        <dbReference type="Proteomes" id="UP001172680"/>
    </source>
</evidence>
<comment type="caution">
    <text evidence="1">The sequence shown here is derived from an EMBL/GenBank/DDBJ whole genome shotgun (WGS) entry which is preliminary data.</text>
</comment>
<name>A0ACC2Z5B6_9PEZI</name>
<protein>
    <submittedName>
        <fullName evidence="1">Uncharacterized protein</fullName>
    </submittedName>
</protein>
<sequence>MSFGDPQSGIPNVRPITIFTSYMLLCLSLTILILRTLYLRFPIQSSSPSSSKQQTHRSSPIRSFKHVQLFATLAILSLGITWYYMLYFFSLSYREWASTHDVALGGDPELGLWLKDTRLFKEAWETAVATPARFWWTQQIFFFTAVWSVFLGQEGHRRSIPHLWAFMLLGQVAAVSFASNLFFLAVSLSPIRQAQVPKSAAAKPLTWTPPLILHALSLGVTLISVASIPYCSNSSHFLAILSTPHLLLFVPPLLHRVMPRSWGVNCTSSSVADWYYANTYRIILLCALFLQAKVTMEALGQARGSWGIFEALYEHPAASSVGWDVIMCWVSWCMWALTGRWEIGDSKAERGILLKGD</sequence>
<evidence type="ECO:0000313" key="1">
    <source>
        <dbReference type="EMBL" id="KAJ9642531.1"/>
    </source>
</evidence>
<gene>
    <name evidence="1" type="ORF">H2199_004912</name>
</gene>
<reference evidence="1" key="1">
    <citation type="submission" date="2022-10" db="EMBL/GenBank/DDBJ databases">
        <title>Culturing micro-colonial fungi from biological soil crusts in the Mojave desert and describing Neophaeococcomyces mojavensis, and introducing the new genera and species Taxawa tesnikishii.</title>
        <authorList>
            <person name="Kurbessoian T."/>
            <person name="Stajich J.E."/>
        </authorList>
    </citation>
    <scope>NUCLEOTIDE SEQUENCE</scope>
    <source>
        <strain evidence="1">JES_115</strain>
    </source>
</reference>